<dbReference type="InterPro" id="IPR009057">
    <property type="entry name" value="Homeodomain-like_sf"/>
</dbReference>
<dbReference type="GO" id="GO:0003700">
    <property type="term" value="F:DNA-binding transcription factor activity"/>
    <property type="evidence" value="ECO:0007669"/>
    <property type="project" value="InterPro"/>
</dbReference>
<gene>
    <name evidence="4" type="ORF">SAMN05216259_103310</name>
</gene>
<reference evidence="4 5" key="1">
    <citation type="submission" date="2016-10" db="EMBL/GenBank/DDBJ databases">
        <authorList>
            <person name="de Groot N.N."/>
        </authorList>
    </citation>
    <scope>NUCLEOTIDE SEQUENCE [LARGE SCALE GENOMIC DNA]</scope>
    <source>
        <strain evidence="4 5">CGMCC 4.2022</strain>
    </source>
</reference>
<dbReference type="SUPFAM" id="SSF46689">
    <property type="entry name" value="Homeodomain-like"/>
    <property type="match status" value="2"/>
</dbReference>
<dbReference type="PANTHER" id="PTHR43130:SF3">
    <property type="entry name" value="HTH-TYPE TRANSCRIPTIONAL REGULATOR RV1931C"/>
    <property type="match status" value="1"/>
</dbReference>
<protein>
    <submittedName>
        <fullName evidence="4">Transcriptional regulator, AraC family with amidase-like domain</fullName>
    </submittedName>
</protein>
<evidence type="ECO:0000256" key="2">
    <source>
        <dbReference type="ARBA" id="ARBA00023163"/>
    </source>
</evidence>
<dbReference type="Pfam" id="PF01965">
    <property type="entry name" value="DJ-1_PfpI"/>
    <property type="match status" value="1"/>
</dbReference>
<evidence type="ECO:0000313" key="4">
    <source>
        <dbReference type="EMBL" id="SDN25207.1"/>
    </source>
</evidence>
<dbReference type="STRING" id="310781.SAMN05216259_103310"/>
<dbReference type="PROSITE" id="PS01124">
    <property type="entry name" value="HTH_ARAC_FAMILY_2"/>
    <property type="match status" value="1"/>
</dbReference>
<feature type="domain" description="HTH araC/xylS-type" evidence="3">
    <location>
        <begin position="219"/>
        <end position="317"/>
    </location>
</feature>
<sequence length="325" mass="35170">MLGGMLQNVAVAVVDGVHPFELGVLCEVFGLDRSDEGLPVYDFAVVSAEGADVATHAGFSLRVAEDLDRLEEADLVAVPAGDDFSDREFPRPLLAALNRAVDRGATVLSVCSGVFVLGAAGLLDGRRCAAHWRHAATLARRYPEAVVEPDVLYVDDAGVTTSAGTAAGIDACLHLVRREQGSAVANGIARRMVVPPHREGGQAQFVDRPLPRAKSDPVSGVLAWMERHLDREVTVEELAARAHMSPRTFARRFQQETGTTPYRWLLGQRVLLARELLEGTDETIDAVAGRAGFGNAATLRHHFGRWTGTTPQSYRRAFRGEGRRS</sequence>
<dbReference type="InterPro" id="IPR029062">
    <property type="entry name" value="Class_I_gatase-like"/>
</dbReference>
<dbReference type="Gene3D" id="3.40.50.880">
    <property type="match status" value="1"/>
</dbReference>
<dbReference type="PANTHER" id="PTHR43130">
    <property type="entry name" value="ARAC-FAMILY TRANSCRIPTIONAL REGULATOR"/>
    <property type="match status" value="1"/>
</dbReference>
<name>A0A1G9ZVU6_9ACTN</name>
<dbReference type="AlphaFoldDB" id="A0A1G9ZVU6"/>
<organism evidence="4 5">
    <name type="scientific">Actinacidiphila guanduensis</name>
    <dbReference type="NCBI Taxonomy" id="310781"/>
    <lineage>
        <taxon>Bacteria</taxon>
        <taxon>Bacillati</taxon>
        <taxon>Actinomycetota</taxon>
        <taxon>Actinomycetes</taxon>
        <taxon>Kitasatosporales</taxon>
        <taxon>Streptomycetaceae</taxon>
        <taxon>Actinacidiphila</taxon>
    </lineage>
</organism>
<dbReference type="SUPFAM" id="SSF52317">
    <property type="entry name" value="Class I glutamine amidotransferase-like"/>
    <property type="match status" value="1"/>
</dbReference>
<keyword evidence="5" id="KW-1185">Reference proteome</keyword>
<evidence type="ECO:0000313" key="5">
    <source>
        <dbReference type="Proteomes" id="UP000199341"/>
    </source>
</evidence>
<evidence type="ECO:0000256" key="1">
    <source>
        <dbReference type="ARBA" id="ARBA00023015"/>
    </source>
</evidence>
<dbReference type="GO" id="GO:0043565">
    <property type="term" value="F:sequence-specific DNA binding"/>
    <property type="evidence" value="ECO:0007669"/>
    <property type="project" value="InterPro"/>
</dbReference>
<keyword evidence="1" id="KW-0805">Transcription regulation</keyword>
<evidence type="ECO:0000259" key="3">
    <source>
        <dbReference type="PROSITE" id="PS01124"/>
    </source>
</evidence>
<dbReference type="InterPro" id="IPR018060">
    <property type="entry name" value="HTH_AraC"/>
</dbReference>
<dbReference type="CDD" id="cd03137">
    <property type="entry name" value="GATase1_AraC_1"/>
    <property type="match status" value="1"/>
</dbReference>
<accession>A0A1G9ZVU6</accession>
<dbReference type="InterPro" id="IPR002818">
    <property type="entry name" value="DJ-1/PfpI"/>
</dbReference>
<dbReference type="Proteomes" id="UP000199341">
    <property type="component" value="Unassembled WGS sequence"/>
</dbReference>
<proteinExistence type="predicted"/>
<dbReference type="InterPro" id="IPR052158">
    <property type="entry name" value="INH-QAR"/>
</dbReference>
<dbReference type="Pfam" id="PF12833">
    <property type="entry name" value="HTH_18"/>
    <property type="match status" value="1"/>
</dbReference>
<dbReference type="EMBL" id="FNIE01000003">
    <property type="protein sequence ID" value="SDN25207.1"/>
    <property type="molecule type" value="Genomic_DNA"/>
</dbReference>
<keyword evidence="2" id="KW-0804">Transcription</keyword>
<dbReference type="SMART" id="SM00342">
    <property type="entry name" value="HTH_ARAC"/>
    <property type="match status" value="1"/>
</dbReference>
<dbReference type="Gene3D" id="1.10.10.60">
    <property type="entry name" value="Homeodomain-like"/>
    <property type="match status" value="1"/>
</dbReference>